<dbReference type="Gene3D" id="3.90.1150.10">
    <property type="entry name" value="Aspartate Aminotransferase, domain 1"/>
    <property type="match status" value="1"/>
</dbReference>
<dbReference type="InterPro" id="IPR000653">
    <property type="entry name" value="DegT/StrS_aminotransferase"/>
</dbReference>
<dbReference type="Pfam" id="PF01041">
    <property type="entry name" value="DegT_DnrJ_EryC1"/>
    <property type="match status" value="1"/>
</dbReference>
<reference evidence="5" key="1">
    <citation type="journal article" date="2019" name="Int. J. Syst. Evol. Microbiol.">
        <title>The Global Catalogue of Microorganisms (GCM) 10K type strain sequencing project: providing services to taxonomists for standard genome sequencing and annotation.</title>
        <authorList>
            <consortium name="The Broad Institute Genomics Platform"/>
            <consortium name="The Broad Institute Genome Sequencing Center for Infectious Disease"/>
            <person name="Wu L."/>
            <person name="Ma J."/>
        </authorList>
    </citation>
    <scope>NUCLEOTIDE SEQUENCE [LARGE SCALE GENOMIC DNA]</scope>
    <source>
        <strain evidence="5">CCM 7526</strain>
    </source>
</reference>
<comment type="similarity">
    <text evidence="2 3">Belongs to the DegT/DnrJ/EryC1 family.</text>
</comment>
<evidence type="ECO:0000313" key="5">
    <source>
        <dbReference type="Proteomes" id="UP001597183"/>
    </source>
</evidence>
<keyword evidence="4" id="KW-0032">Aminotransferase</keyword>
<accession>A0ABW4ASU1</accession>
<dbReference type="InterPro" id="IPR015422">
    <property type="entry name" value="PyrdxlP-dep_Trfase_small"/>
</dbReference>
<proteinExistence type="inferred from homology"/>
<dbReference type="PIRSF" id="PIRSF000390">
    <property type="entry name" value="PLP_StrS"/>
    <property type="match status" value="1"/>
</dbReference>
<name>A0ABW4ASU1_9ACTN</name>
<dbReference type="EMBL" id="JBHTMK010000073">
    <property type="protein sequence ID" value="MFD1373789.1"/>
    <property type="molecule type" value="Genomic_DNA"/>
</dbReference>
<evidence type="ECO:0000313" key="4">
    <source>
        <dbReference type="EMBL" id="MFD1373789.1"/>
    </source>
</evidence>
<evidence type="ECO:0000256" key="2">
    <source>
        <dbReference type="ARBA" id="ARBA00037999"/>
    </source>
</evidence>
<dbReference type="InterPro" id="IPR015421">
    <property type="entry name" value="PyrdxlP-dep_Trfase_major"/>
</dbReference>
<evidence type="ECO:0000256" key="3">
    <source>
        <dbReference type="RuleBase" id="RU004508"/>
    </source>
</evidence>
<evidence type="ECO:0000256" key="1">
    <source>
        <dbReference type="ARBA" id="ARBA00022898"/>
    </source>
</evidence>
<keyword evidence="1 3" id="KW-0663">Pyridoxal phosphate</keyword>
<keyword evidence="4" id="KW-0808">Transferase</keyword>
<dbReference type="Proteomes" id="UP001597183">
    <property type="component" value="Unassembled WGS sequence"/>
</dbReference>
<dbReference type="RefSeq" id="WP_317787137.1">
    <property type="nucleotide sequence ID" value="NZ_AP028461.1"/>
</dbReference>
<dbReference type="CDD" id="cd00616">
    <property type="entry name" value="AHBA_syn"/>
    <property type="match status" value="1"/>
</dbReference>
<dbReference type="PANTHER" id="PTHR30244">
    <property type="entry name" value="TRANSAMINASE"/>
    <property type="match status" value="1"/>
</dbReference>
<comment type="caution">
    <text evidence="4">The sequence shown here is derived from an EMBL/GenBank/DDBJ whole genome shotgun (WGS) entry which is preliminary data.</text>
</comment>
<dbReference type="SUPFAM" id="SSF53383">
    <property type="entry name" value="PLP-dependent transferases"/>
    <property type="match status" value="1"/>
</dbReference>
<organism evidence="4 5">
    <name type="scientific">Actinoplanes sichuanensis</name>
    <dbReference type="NCBI Taxonomy" id="512349"/>
    <lineage>
        <taxon>Bacteria</taxon>
        <taxon>Bacillati</taxon>
        <taxon>Actinomycetota</taxon>
        <taxon>Actinomycetes</taxon>
        <taxon>Micromonosporales</taxon>
        <taxon>Micromonosporaceae</taxon>
        <taxon>Actinoplanes</taxon>
    </lineage>
</organism>
<sequence length="366" mass="38161">MTRIPLVDLAAAHAEVAEEVEAGFKRIIADTAFIGGAEVAAFESEYAAFSGLPHAIGVANGTDALELAFKAVGVGPGTEVILPANTFIATAEAVARTGAQVVLVDCDPSTYLIDVDAALAAITPRTRAIAPVHLYGQLAPVDQLKAGLAGRDIVIVEDAAQSQGATRHGLGSGVDGIAATSFYPGKNLGAYGDAGAVTTAVEEWATTVRTLGSHGGLRKYHHDLVGVNSRLDGLQAVVLRAKLARLAGWNEQRRAAAARYHELLSGLEQVVRPVTLDGNVPVWHIYCVRVPNRDEVLAKLNAAGVGAAIHYPIPVHKTGAFADLGGSFPNAETVAPEILSLPIYPQITADQQARVAEELTNALRAS</sequence>
<dbReference type="Gene3D" id="3.40.640.10">
    <property type="entry name" value="Type I PLP-dependent aspartate aminotransferase-like (Major domain)"/>
    <property type="match status" value="1"/>
</dbReference>
<keyword evidence="5" id="KW-1185">Reference proteome</keyword>
<dbReference type="InterPro" id="IPR015424">
    <property type="entry name" value="PyrdxlP-dep_Trfase"/>
</dbReference>
<dbReference type="GO" id="GO:0008483">
    <property type="term" value="F:transaminase activity"/>
    <property type="evidence" value="ECO:0007669"/>
    <property type="project" value="UniProtKB-KW"/>
</dbReference>
<protein>
    <submittedName>
        <fullName evidence="4">DegT/DnrJ/EryC1/StrS family aminotransferase</fullName>
    </submittedName>
</protein>
<dbReference type="PANTHER" id="PTHR30244:SF36">
    <property type="entry name" value="3-OXO-GLUCOSE-6-PHOSPHATE:GLUTAMATE AMINOTRANSFERASE"/>
    <property type="match status" value="1"/>
</dbReference>
<gene>
    <name evidence="4" type="ORF">ACFQ5G_51400</name>
</gene>